<evidence type="ECO:0000259" key="3">
    <source>
        <dbReference type="Pfam" id="PF13359"/>
    </source>
</evidence>
<keyword evidence="2" id="KW-0479">Metal-binding</keyword>
<comment type="caution">
    <text evidence="4">The sequence shown here is derived from an EMBL/GenBank/DDBJ whole genome shotgun (WGS) entry which is preliminary data.</text>
</comment>
<dbReference type="Proteomes" id="UP000828390">
    <property type="component" value="Unassembled WGS sequence"/>
</dbReference>
<dbReference type="InterPro" id="IPR027806">
    <property type="entry name" value="HARBI1_dom"/>
</dbReference>
<dbReference type="GO" id="GO:0046872">
    <property type="term" value="F:metal ion binding"/>
    <property type="evidence" value="ECO:0007669"/>
    <property type="project" value="UniProtKB-KW"/>
</dbReference>
<reference evidence="4" key="1">
    <citation type="journal article" date="2019" name="bioRxiv">
        <title>The Genome of the Zebra Mussel, Dreissena polymorpha: A Resource for Invasive Species Research.</title>
        <authorList>
            <person name="McCartney M.A."/>
            <person name="Auch B."/>
            <person name="Kono T."/>
            <person name="Mallez S."/>
            <person name="Zhang Y."/>
            <person name="Obille A."/>
            <person name="Becker A."/>
            <person name="Abrahante J.E."/>
            <person name="Garbe J."/>
            <person name="Badalamenti J.P."/>
            <person name="Herman A."/>
            <person name="Mangelson H."/>
            <person name="Liachko I."/>
            <person name="Sullivan S."/>
            <person name="Sone E.D."/>
            <person name="Koren S."/>
            <person name="Silverstein K.A.T."/>
            <person name="Beckman K.B."/>
            <person name="Gohl D.M."/>
        </authorList>
    </citation>
    <scope>NUCLEOTIDE SEQUENCE</scope>
    <source>
        <strain evidence="4">Duluth1</strain>
        <tissue evidence="4">Whole animal</tissue>
    </source>
</reference>
<evidence type="ECO:0000313" key="5">
    <source>
        <dbReference type="Proteomes" id="UP000828390"/>
    </source>
</evidence>
<comment type="cofactor">
    <cofactor evidence="1">
        <name>a divalent metal cation</name>
        <dbReference type="ChEBI" id="CHEBI:60240"/>
    </cofactor>
</comment>
<name>A0A9D4F6R8_DREPO</name>
<feature type="domain" description="DDE Tnp4" evidence="3">
    <location>
        <begin position="55"/>
        <end position="143"/>
    </location>
</feature>
<evidence type="ECO:0000256" key="2">
    <source>
        <dbReference type="ARBA" id="ARBA00022723"/>
    </source>
</evidence>
<reference evidence="4" key="2">
    <citation type="submission" date="2020-11" db="EMBL/GenBank/DDBJ databases">
        <authorList>
            <person name="McCartney M.A."/>
            <person name="Auch B."/>
            <person name="Kono T."/>
            <person name="Mallez S."/>
            <person name="Becker A."/>
            <person name="Gohl D.M."/>
            <person name="Silverstein K.A.T."/>
            <person name="Koren S."/>
            <person name="Bechman K.B."/>
            <person name="Herman A."/>
            <person name="Abrahante J.E."/>
            <person name="Garbe J."/>
        </authorList>
    </citation>
    <scope>NUCLEOTIDE SEQUENCE</scope>
    <source>
        <strain evidence="4">Duluth1</strain>
        <tissue evidence="4">Whole animal</tissue>
    </source>
</reference>
<evidence type="ECO:0000313" key="4">
    <source>
        <dbReference type="EMBL" id="KAH3790890.1"/>
    </source>
</evidence>
<accession>A0A9D4F6R8</accession>
<dbReference type="EMBL" id="JAIWYP010000008">
    <property type="protein sequence ID" value="KAH3790890.1"/>
    <property type="molecule type" value="Genomic_DNA"/>
</dbReference>
<gene>
    <name evidence="4" type="ORF">DPMN_169098</name>
</gene>
<organism evidence="4 5">
    <name type="scientific">Dreissena polymorpha</name>
    <name type="common">Zebra mussel</name>
    <name type="synonym">Mytilus polymorpha</name>
    <dbReference type="NCBI Taxonomy" id="45954"/>
    <lineage>
        <taxon>Eukaryota</taxon>
        <taxon>Metazoa</taxon>
        <taxon>Spiralia</taxon>
        <taxon>Lophotrochozoa</taxon>
        <taxon>Mollusca</taxon>
        <taxon>Bivalvia</taxon>
        <taxon>Autobranchia</taxon>
        <taxon>Heteroconchia</taxon>
        <taxon>Euheterodonta</taxon>
        <taxon>Imparidentia</taxon>
        <taxon>Neoheterodontei</taxon>
        <taxon>Myida</taxon>
        <taxon>Dreissenoidea</taxon>
        <taxon>Dreissenidae</taxon>
        <taxon>Dreissena</taxon>
    </lineage>
</organism>
<dbReference type="AlphaFoldDB" id="A0A9D4F6R8"/>
<keyword evidence="5" id="KW-1185">Reference proteome</keyword>
<sequence length="145" mass="16443">MNALGQEHAPIIFDMSLLSKAMEIVWNKPEELQGVIPLEAKKLFGNQEERLILVLDGTYIYINKSNNFQFQRRSFSLHKGRPLVKPMVVVTTTGHFLTIVGPYMSDGKNNDAAILNHMLKTNIDDIRGLLREGDVFVVDRGFRDA</sequence>
<protein>
    <recommendedName>
        <fullName evidence="3">DDE Tnp4 domain-containing protein</fullName>
    </recommendedName>
</protein>
<proteinExistence type="predicted"/>
<evidence type="ECO:0000256" key="1">
    <source>
        <dbReference type="ARBA" id="ARBA00001968"/>
    </source>
</evidence>
<dbReference type="Pfam" id="PF13359">
    <property type="entry name" value="DDE_Tnp_4"/>
    <property type="match status" value="1"/>
</dbReference>